<dbReference type="EMBL" id="ASHM01034329">
    <property type="protein sequence ID" value="PNX78556.1"/>
    <property type="molecule type" value="Genomic_DNA"/>
</dbReference>
<feature type="non-terminal residue" evidence="1">
    <location>
        <position position="1"/>
    </location>
</feature>
<reference evidence="1 3" key="2">
    <citation type="journal article" date="2017" name="Front. Plant Sci.">
        <title>Gene Classification and Mining of Molecular Markers Useful in Red Clover (Trifolium pratense) Breeding.</title>
        <authorList>
            <person name="Istvanek J."/>
            <person name="Dluhosova J."/>
            <person name="Dluhos P."/>
            <person name="Patkova L."/>
            <person name="Nedelnik J."/>
            <person name="Repkova J."/>
        </authorList>
    </citation>
    <scope>NUCLEOTIDE SEQUENCE [LARGE SCALE GENOMIC DNA]</scope>
    <source>
        <strain evidence="3">cv. Tatra</strain>
        <tissue evidence="1">Young leaves</tissue>
    </source>
</reference>
<organism evidence="1 3">
    <name type="scientific">Trifolium pratense</name>
    <name type="common">Red clover</name>
    <dbReference type="NCBI Taxonomy" id="57577"/>
    <lineage>
        <taxon>Eukaryota</taxon>
        <taxon>Viridiplantae</taxon>
        <taxon>Streptophyta</taxon>
        <taxon>Embryophyta</taxon>
        <taxon>Tracheophyta</taxon>
        <taxon>Spermatophyta</taxon>
        <taxon>Magnoliopsida</taxon>
        <taxon>eudicotyledons</taxon>
        <taxon>Gunneridae</taxon>
        <taxon>Pentapetalae</taxon>
        <taxon>rosids</taxon>
        <taxon>fabids</taxon>
        <taxon>Fabales</taxon>
        <taxon>Fabaceae</taxon>
        <taxon>Papilionoideae</taxon>
        <taxon>50 kb inversion clade</taxon>
        <taxon>NPAAA clade</taxon>
        <taxon>Hologalegina</taxon>
        <taxon>IRL clade</taxon>
        <taxon>Trifolieae</taxon>
        <taxon>Trifolium</taxon>
    </lineage>
</organism>
<evidence type="ECO:0000313" key="1">
    <source>
        <dbReference type="EMBL" id="PNX55670.1"/>
    </source>
</evidence>
<comment type="caution">
    <text evidence="1">The sequence shown here is derived from an EMBL/GenBank/DDBJ whole genome shotgun (WGS) entry which is preliminary data.</text>
</comment>
<dbReference type="EMBL" id="ASHM01072371">
    <property type="protein sequence ID" value="PNX55670.1"/>
    <property type="molecule type" value="Genomic_DNA"/>
</dbReference>
<proteinExistence type="predicted"/>
<reference evidence="1 3" key="1">
    <citation type="journal article" date="2014" name="Am. J. Bot.">
        <title>Genome assembly and annotation for red clover (Trifolium pratense; Fabaceae).</title>
        <authorList>
            <person name="Istvanek J."/>
            <person name="Jaros M."/>
            <person name="Krenek A."/>
            <person name="Repkova J."/>
        </authorList>
    </citation>
    <scope>NUCLEOTIDE SEQUENCE [LARGE SCALE GENOMIC DNA]</scope>
    <source>
        <strain evidence="3">cv. Tatra</strain>
        <tissue evidence="1">Young leaves</tissue>
    </source>
</reference>
<gene>
    <name evidence="2" type="ORF">L195_g034534</name>
    <name evidence="1" type="ORF">L195_g049300</name>
</gene>
<dbReference type="AlphaFoldDB" id="A0A2K3JNT9"/>
<name>A0A2K3JNT9_TRIPR</name>
<sequence>GRLDLTVIGCLAMSAPTTTRIATYITAFEAVEA</sequence>
<accession>A0A2K3JNT9</accession>
<protein>
    <submittedName>
        <fullName evidence="1">Uncharacterized protein</fullName>
    </submittedName>
</protein>
<evidence type="ECO:0000313" key="3">
    <source>
        <dbReference type="Proteomes" id="UP000236291"/>
    </source>
</evidence>
<dbReference type="Proteomes" id="UP000236291">
    <property type="component" value="Unassembled WGS sequence"/>
</dbReference>
<evidence type="ECO:0000313" key="2">
    <source>
        <dbReference type="EMBL" id="PNX78556.1"/>
    </source>
</evidence>